<gene>
    <name evidence="4" type="primary">LOC111024634</name>
</gene>
<dbReference type="Pfam" id="PF00403">
    <property type="entry name" value="HMA"/>
    <property type="match status" value="1"/>
</dbReference>
<evidence type="ECO:0000259" key="2">
    <source>
        <dbReference type="PROSITE" id="PS50846"/>
    </source>
</evidence>
<proteinExistence type="predicted"/>
<evidence type="ECO:0000313" key="4">
    <source>
        <dbReference type="RefSeq" id="XP_022158060.1"/>
    </source>
</evidence>
<evidence type="ECO:0000313" key="3">
    <source>
        <dbReference type="Proteomes" id="UP000504603"/>
    </source>
</evidence>
<organism evidence="3 4">
    <name type="scientific">Momordica charantia</name>
    <name type="common">Bitter gourd</name>
    <name type="synonym">Balsam pear</name>
    <dbReference type="NCBI Taxonomy" id="3673"/>
    <lineage>
        <taxon>Eukaryota</taxon>
        <taxon>Viridiplantae</taxon>
        <taxon>Streptophyta</taxon>
        <taxon>Embryophyta</taxon>
        <taxon>Tracheophyta</taxon>
        <taxon>Spermatophyta</taxon>
        <taxon>Magnoliopsida</taxon>
        <taxon>eudicotyledons</taxon>
        <taxon>Gunneridae</taxon>
        <taxon>Pentapetalae</taxon>
        <taxon>rosids</taxon>
        <taxon>fabids</taxon>
        <taxon>Cucurbitales</taxon>
        <taxon>Cucurbitaceae</taxon>
        <taxon>Momordiceae</taxon>
        <taxon>Momordica</taxon>
    </lineage>
</organism>
<sequence length="97" mass="10960">MEVVDLKVCLHCKACEKALRKVLCKIRGVKCVEMNMALNKITVLGYMDRKVVVKEVRKTGRRAEVLPSPPCRRLPPSHRRTRPAAAALKCLMPSCFL</sequence>
<dbReference type="PROSITE" id="PS50846">
    <property type="entry name" value="HMA_2"/>
    <property type="match status" value="1"/>
</dbReference>
<dbReference type="AlphaFoldDB" id="A0A6J1DUQ9"/>
<keyword evidence="3" id="KW-1185">Reference proteome</keyword>
<dbReference type="CDD" id="cd00371">
    <property type="entry name" value="HMA"/>
    <property type="match status" value="1"/>
</dbReference>
<dbReference type="SUPFAM" id="SSF55008">
    <property type="entry name" value="HMA, heavy metal-associated domain"/>
    <property type="match status" value="1"/>
</dbReference>
<dbReference type="GeneID" id="111024634"/>
<dbReference type="Proteomes" id="UP000504603">
    <property type="component" value="Unplaced"/>
</dbReference>
<evidence type="ECO:0000256" key="1">
    <source>
        <dbReference type="ARBA" id="ARBA00022723"/>
    </source>
</evidence>
<dbReference type="PANTHER" id="PTHR22814:SF290">
    <property type="entry name" value="HMA DOMAIN-CONTAINING PROTEIN"/>
    <property type="match status" value="1"/>
</dbReference>
<dbReference type="PANTHER" id="PTHR22814">
    <property type="entry name" value="COPPER TRANSPORT PROTEIN ATOX1-RELATED"/>
    <property type="match status" value="1"/>
</dbReference>
<dbReference type="RefSeq" id="XP_022158060.1">
    <property type="nucleotide sequence ID" value="XM_022302368.1"/>
</dbReference>
<protein>
    <submittedName>
        <fullName evidence="4">Heavy metal-associated isoprenylated plant protein 30-like</fullName>
    </submittedName>
</protein>
<dbReference type="InterPro" id="IPR036163">
    <property type="entry name" value="HMA_dom_sf"/>
</dbReference>
<dbReference type="Gene3D" id="3.30.70.100">
    <property type="match status" value="1"/>
</dbReference>
<dbReference type="GO" id="GO:0046872">
    <property type="term" value="F:metal ion binding"/>
    <property type="evidence" value="ECO:0007669"/>
    <property type="project" value="UniProtKB-KW"/>
</dbReference>
<feature type="domain" description="HMA" evidence="2">
    <location>
        <begin position="1"/>
        <end position="68"/>
    </location>
</feature>
<reference evidence="4" key="1">
    <citation type="submission" date="2025-08" db="UniProtKB">
        <authorList>
            <consortium name="RefSeq"/>
        </authorList>
    </citation>
    <scope>IDENTIFICATION</scope>
    <source>
        <strain evidence="4">OHB3-1</strain>
    </source>
</reference>
<keyword evidence="1" id="KW-0479">Metal-binding</keyword>
<dbReference type="KEGG" id="mcha:111024634"/>
<accession>A0A6J1DUQ9</accession>
<name>A0A6J1DUQ9_MOMCH</name>
<dbReference type="OrthoDB" id="1927097at2759"/>
<dbReference type="InterPro" id="IPR006121">
    <property type="entry name" value="HMA_dom"/>
</dbReference>